<proteinExistence type="predicted"/>
<accession>A0A0F9SNJ9</accession>
<dbReference type="InterPro" id="IPR027417">
    <property type="entry name" value="P-loop_NTPase"/>
</dbReference>
<dbReference type="AlphaFoldDB" id="A0A0F9SNJ9"/>
<dbReference type="Gene3D" id="3.30.420.280">
    <property type="match status" value="1"/>
</dbReference>
<organism evidence="2">
    <name type="scientific">marine sediment metagenome</name>
    <dbReference type="NCBI Taxonomy" id="412755"/>
    <lineage>
        <taxon>unclassified sequences</taxon>
        <taxon>metagenomes</taxon>
        <taxon>ecological metagenomes</taxon>
    </lineage>
</organism>
<dbReference type="InterPro" id="IPR052380">
    <property type="entry name" value="Viral_DNA_packaging_terminase"/>
</dbReference>
<protein>
    <recommendedName>
        <fullName evidence="1">Phage terminase large subunit N-terminal domain-containing protein</fullName>
    </recommendedName>
</protein>
<dbReference type="PANTHER" id="PTHR39184">
    <property type="match status" value="1"/>
</dbReference>
<reference evidence="2" key="1">
    <citation type="journal article" date="2015" name="Nature">
        <title>Complex archaea that bridge the gap between prokaryotes and eukaryotes.</title>
        <authorList>
            <person name="Spang A."/>
            <person name="Saw J.H."/>
            <person name="Jorgensen S.L."/>
            <person name="Zaremba-Niedzwiedzka K."/>
            <person name="Martijn J."/>
            <person name="Lind A.E."/>
            <person name="van Eijk R."/>
            <person name="Schleper C."/>
            <person name="Guy L."/>
            <person name="Ettema T.J."/>
        </authorList>
    </citation>
    <scope>NUCLEOTIDE SEQUENCE</scope>
</reference>
<evidence type="ECO:0000313" key="2">
    <source>
        <dbReference type="EMBL" id="KKN38476.1"/>
    </source>
</evidence>
<gene>
    <name evidence="2" type="ORF">LCGC14_0752800</name>
</gene>
<dbReference type="PANTHER" id="PTHR39184:SF1">
    <property type="entry name" value="PBSX PHAGE TERMINASE LARGE SUBUNIT"/>
    <property type="match status" value="1"/>
</dbReference>
<dbReference type="EMBL" id="LAZR01001824">
    <property type="protein sequence ID" value="KKN38476.1"/>
    <property type="molecule type" value="Genomic_DNA"/>
</dbReference>
<dbReference type="InterPro" id="IPR035412">
    <property type="entry name" value="Terminase_L_N"/>
</dbReference>
<comment type="caution">
    <text evidence="2">The sequence shown here is derived from an EMBL/GenBank/DDBJ whole genome shotgun (WGS) entry which is preliminary data.</text>
</comment>
<feature type="domain" description="Phage terminase large subunit N-terminal" evidence="1">
    <location>
        <begin position="28"/>
        <end position="215"/>
    </location>
</feature>
<sequence>MVASNVELEYLPKQGAFLRNCNEVTYSGYIGGFGSGKTHILVIEALLCCGGAKTRGCIGAPTYRMLEDTTQQKFFELCPPSWIRGFSKSRNMATLWNGTEILFRSMDNPGRLASLELNWFGIDEAGLVKEDTFKMLVGRLRRKGIRRGFVVGNPAGLTHWTYDYFVKLANKHPELFRLVQAPTYDNTYLPVQYISDMETAFGAQTAYFKQYVLGQFVAFEGAFWPNFNAMPYPTGHVMSRQDALEFSQKPGGVRYGRVFDFGFEHPFAAMWYMTDGISMVFFDEYIQKHGLIKQHCVQMRVQENAHQRWFGPHSYQAAWTDHEAVSRAEIAAAKDDNGKSIGFTCIPTEKKVMESILLVQALFGLRRLFITSNCERTLREVPSYHTKGEVLGEEPERIDDDTCCCLRYATFSELQHSIPYKRYKDVSYGASELEDVFDLEMEPSLT</sequence>
<dbReference type="Gene3D" id="3.40.50.300">
    <property type="entry name" value="P-loop containing nucleotide triphosphate hydrolases"/>
    <property type="match status" value="1"/>
</dbReference>
<evidence type="ECO:0000259" key="1">
    <source>
        <dbReference type="Pfam" id="PF04466"/>
    </source>
</evidence>
<dbReference type="Pfam" id="PF04466">
    <property type="entry name" value="Terminase_3"/>
    <property type="match status" value="1"/>
</dbReference>
<name>A0A0F9SNJ9_9ZZZZ</name>